<protein>
    <recommendedName>
        <fullName evidence="3">Bacterial Ig domain-containing protein</fullName>
    </recommendedName>
</protein>
<dbReference type="InterPro" id="IPR041498">
    <property type="entry name" value="Big_6"/>
</dbReference>
<dbReference type="EMBL" id="JACCHJ010000001">
    <property type="protein sequence ID" value="NYK10592.1"/>
    <property type="molecule type" value="Genomic_DNA"/>
</dbReference>
<dbReference type="Proteomes" id="UP000521075">
    <property type="component" value="Unassembled WGS sequence"/>
</dbReference>
<dbReference type="RefSeq" id="WP_179701304.1">
    <property type="nucleotide sequence ID" value="NZ_BAAAHA010000005.1"/>
</dbReference>
<feature type="domain" description="Bacterial Ig" evidence="3">
    <location>
        <begin position="141"/>
        <end position="199"/>
    </location>
</feature>
<dbReference type="GO" id="GO:0005975">
    <property type="term" value="P:carbohydrate metabolic process"/>
    <property type="evidence" value="ECO:0007669"/>
    <property type="project" value="UniProtKB-ARBA"/>
</dbReference>
<organism evidence="4 5">
    <name type="scientific">Leifsonia naganoensis</name>
    <dbReference type="NCBI Taxonomy" id="150025"/>
    <lineage>
        <taxon>Bacteria</taxon>
        <taxon>Bacillati</taxon>
        <taxon>Actinomycetota</taxon>
        <taxon>Actinomycetes</taxon>
        <taxon>Micrococcales</taxon>
        <taxon>Microbacteriaceae</taxon>
        <taxon>Leifsonia</taxon>
    </lineage>
</organism>
<proteinExistence type="predicted"/>
<dbReference type="InterPro" id="IPR013783">
    <property type="entry name" value="Ig-like_fold"/>
</dbReference>
<evidence type="ECO:0000313" key="4">
    <source>
        <dbReference type="EMBL" id="NYK10592.1"/>
    </source>
</evidence>
<comment type="caution">
    <text evidence="4">The sequence shown here is derived from an EMBL/GenBank/DDBJ whole genome shotgun (WGS) entry which is preliminary data.</text>
</comment>
<evidence type="ECO:0000256" key="1">
    <source>
        <dbReference type="SAM" id="Phobius"/>
    </source>
</evidence>
<dbReference type="Gene3D" id="2.60.40.10">
    <property type="entry name" value="Immunoglobulins"/>
    <property type="match status" value="1"/>
</dbReference>
<keyword evidence="2" id="KW-0732">Signal</keyword>
<sequence length="251" mass="24687">MSRALRISLVAAAVAVTAALAVPSAALAANGDGLTLTSPTPGATIAPGQVFTGKAVPPAAQPGDEIRLHAYPLSSPPGETCAPESVVGSSRVGADGSFAITMEKSVRDGFTIATVCTDAANVSPGLLTVDNPFTLTAPADGNTLHVDDATVSGVGSPGSTVIAVDGDGKPIGSAVVADDGTWTLTLTDVVQGPLNVTFTQGAKTIDADFVIAAETESTPLVDPAIAGGALALAVAAAGAVFLRRRSLSTSV</sequence>
<keyword evidence="5" id="KW-1185">Reference proteome</keyword>
<evidence type="ECO:0000259" key="3">
    <source>
        <dbReference type="Pfam" id="PF17936"/>
    </source>
</evidence>
<dbReference type="AlphaFoldDB" id="A0A853DN50"/>
<keyword evidence="1" id="KW-0812">Transmembrane</keyword>
<reference evidence="4 5" key="1">
    <citation type="submission" date="2020-07" db="EMBL/GenBank/DDBJ databases">
        <title>Sequencing the genomes of 1000 actinobacteria strains.</title>
        <authorList>
            <person name="Klenk H.-P."/>
        </authorList>
    </citation>
    <scope>NUCLEOTIDE SEQUENCE [LARGE SCALE GENOMIC DNA]</scope>
    <source>
        <strain evidence="4 5">DSM 15166</strain>
    </source>
</reference>
<evidence type="ECO:0000256" key="2">
    <source>
        <dbReference type="SAM" id="SignalP"/>
    </source>
</evidence>
<feature type="chain" id="PRO_5032937693" description="Bacterial Ig domain-containing protein" evidence="2">
    <location>
        <begin position="29"/>
        <end position="251"/>
    </location>
</feature>
<feature type="transmembrane region" description="Helical" evidence="1">
    <location>
        <begin position="224"/>
        <end position="242"/>
    </location>
</feature>
<keyword evidence="1" id="KW-1133">Transmembrane helix</keyword>
<dbReference type="Pfam" id="PF17936">
    <property type="entry name" value="Big_6"/>
    <property type="match status" value="1"/>
</dbReference>
<name>A0A853DN50_9MICO</name>
<keyword evidence="1" id="KW-0472">Membrane</keyword>
<accession>A0A853DN50</accession>
<feature type="signal peptide" evidence="2">
    <location>
        <begin position="1"/>
        <end position="28"/>
    </location>
</feature>
<gene>
    <name evidence="4" type="ORF">HNR14_002473</name>
</gene>
<evidence type="ECO:0000313" key="5">
    <source>
        <dbReference type="Proteomes" id="UP000521075"/>
    </source>
</evidence>